<dbReference type="GO" id="GO:0051539">
    <property type="term" value="F:4 iron, 4 sulfur cluster binding"/>
    <property type="evidence" value="ECO:0007669"/>
    <property type="project" value="UniProtKB-KW"/>
</dbReference>
<dbReference type="InterPro" id="IPR058240">
    <property type="entry name" value="rSAM_sf"/>
</dbReference>
<dbReference type="NCBIfam" id="TIGR04053">
    <property type="entry name" value="TIGR04053 family radical SAM/SPASM domain-containing protein"/>
    <property type="match status" value="1"/>
</dbReference>
<reference evidence="9" key="1">
    <citation type="book" date="2010" name="EXTREMOPHILES" publisher="0:0-0">
        <title>Complete genome sequences of ten hyperthermophilic archaea reveal their metabolic capabilities and possible ecological roles.</title>
        <editorList>
            <person name="?"/>
        </editorList>
        <authorList>
            <person name="Ravin N.V."/>
            <person name="Mardanov A.V."/>
            <person name="Bonch-Osmolovskaya E.A."/>
            <person name="Skryabin K.G."/>
        </authorList>
    </citation>
    <scope>NUCLEOTIDE SEQUENCE [LARGE SCALE GENOMIC DNA]</scope>
    <source>
        <strain evidence="9">1505</strain>
    </source>
</reference>
<keyword evidence="5" id="KW-0408">Iron</keyword>
<dbReference type="InterPro" id="IPR050377">
    <property type="entry name" value="Radical_SAM_PqqE_MftC-like"/>
</dbReference>
<dbReference type="InterPro" id="IPR017200">
    <property type="entry name" value="PqqE-like"/>
</dbReference>
<protein>
    <submittedName>
        <fullName evidence="8">Radical SAM domain heme biosynthesis protein</fullName>
    </submittedName>
</protein>
<dbReference type="InterPro" id="IPR013785">
    <property type="entry name" value="Aldolase_TIM"/>
</dbReference>
<dbReference type="CDD" id="cd01335">
    <property type="entry name" value="Radical_SAM"/>
    <property type="match status" value="1"/>
</dbReference>
<keyword evidence="6" id="KW-0411">Iron-sulfur</keyword>
<dbReference type="Pfam" id="PF13186">
    <property type="entry name" value="SPASM"/>
    <property type="match status" value="1"/>
</dbReference>
<dbReference type="PANTHER" id="PTHR11228:SF34">
    <property type="entry name" value="TUNGSTEN-CONTAINING ALDEHYDE FERREDOXIN OXIDOREDUCTASE COFACTOR MODIFYING PROTEIN"/>
    <property type="match status" value="1"/>
</dbReference>
<dbReference type="EMBL" id="CP007493">
    <property type="protein sequence ID" value="AJB42054.1"/>
    <property type="molecule type" value="Genomic_DNA"/>
</dbReference>
<dbReference type="STRING" id="697581.TCARB_1004"/>
<keyword evidence="3" id="KW-0949">S-adenosyl-L-methionine</keyword>
<dbReference type="InterPro" id="IPR023885">
    <property type="entry name" value="4Fe4S-binding_SPASM_dom"/>
</dbReference>
<comment type="cofactor">
    <cofactor evidence="1">
        <name>[4Fe-4S] cluster</name>
        <dbReference type="ChEBI" id="CHEBI:49883"/>
    </cofactor>
</comment>
<feature type="domain" description="Radical SAM core" evidence="7">
    <location>
        <begin position="5"/>
        <end position="213"/>
    </location>
</feature>
<name>A0A3G1A935_9CREN</name>
<proteinExistence type="predicted"/>
<organism evidence="8 9">
    <name type="scientific">Thermofilum adornatum 1505</name>
    <dbReference type="NCBI Taxonomy" id="697581"/>
    <lineage>
        <taxon>Archaea</taxon>
        <taxon>Thermoproteota</taxon>
        <taxon>Thermoprotei</taxon>
        <taxon>Thermofilales</taxon>
        <taxon>Thermofilaceae</taxon>
        <taxon>Thermofilum</taxon>
    </lineage>
</organism>
<dbReference type="GO" id="GO:0003824">
    <property type="term" value="F:catalytic activity"/>
    <property type="evidence" value="ECO:0007669"/>
    <property type="project" value="InterPro"/>
</dbReference>
<dbReference type="PROSITE" id="PS51918">
    <property type="entry name" value="RADICAL_SAM"/>
    <property type="match status" value="1"/>
</dbReference>
<dbReference type="GO" id="GO:0046872">
    <property type="term" value="F:metal ion binding"/>
    <property type="evidence" value="ECO:0007669"/>
    <property type="project" value="UniProtKB-KW"/>
</dbReference>
<dbReference type="SUPFAM" id="SSF102114">
    <property type="entry name" value="Radical SAM enzymes"/>
    <property type="match status" value="1"/>
</dbReference>
<dbReference type="KEGG" id="tcb:TCARB_1004"/>
<dbReference type="Proteomes" id="UP000266720">
    <property type="component" value="Chromosome"/>
</dbReference>
<dbReference type="Gene3D" id="3.20.20.70">
    <property type="entry name" value="Aldolase class I"/>
    <property type="match status" value="1"/>
</dbReference>
<dbReference type="Pfam" id="PF04055">
    <property type="entry name" value="Radical_SAM"/>
    <property type="match status" value="1"/>
</dbReference>
<dbReference type="CDD" id="cd21123">
    <property type="entry name" value="SPASM_MftC-like"/>
    <property type="match status" value="1"/>
</dbReference>
<evidence type="ECO:0000256" key="5">
    <source>
        <dbReference type="ARBA" id="ARBA00023004"/>
    </source>
</evidence>
<evidence type="ECO:0000256" key="1">
    <source>
        <dbReference type="ARBA" id="ARBA00001966"/>
    </source>
</evidence>
<dbReference type="PANTHER" id="PTHR11228">
    <property type="entry name" value="RADICAL SAM DOMAIN PROTEIN"/>
    <property type="match status" value="1"/>
</dbReference>
<evidence type="ECO:0000313" key="9">
    <source>
        <dbReference type="Proteomes" id="UP000266720"/>
    </source>
</evidence>
<evidence type="ECO:0000256" key="4">
    <source>
        <dbReference type="ARBA" id="ARBA00022723"/>
    </source>
</evidence>
<accession>A0A3G1A935</accession>
<evidence type="ECO:0000313" key="8">
    <source>
        <dbReference type="EMBL" id="AJB42054.1"/>
    </source>
</evidence>
<dbReference type="GeneID" id="25406422"/>
<dbReference type="SFLD" id="SFLDG01067">
    <property type="entry name" value="SPASM/twitch_domain_containing"/>
    <property type="match status" value="1"/>
</dbReference>
<keyword evidence="4" id="KW-0479">Metal-binding</keyword>
<evidence type="ECO:0000259" key="7">
    <source>
        <dbReference type="PROSITE" id="PS51918"/>
    </source>
</evidence>
<evidence type="ECO:0000256" key="2">
    <source>
        <dbReference type="ARBA" id="ARBA00022485"/>
    </source>
</evidence>
<dbReference type="RefSeq" id="WP_244870316.1">
    <property type="nucleotide sequence ID" value="NZ_CP007493.1"/>
</dbReference>
<dbReference type="InterPro" id="IPR007197">
    <property type="entry name" value="rSAM"/>
</dbReference>
<evidence type="ECO:0000256" key="6">
    <source>
        <dbReference type="ARBA" id="ARBA00023014"/>
    </source>
</evidence>
<keyword evidence="2" id="KW-0004">4Fe-4S</keyword>
<gene>
    <name evidence="8" type="ORF">TCARB_1004</name>
</gene>
<dbReference type="SFLD" id="SFLDS00029">
    <property type="entry name" value="Radical_SAM"/>
    <property type="match status" value="1"/>
</dbReference>
<sequence length="353" mass="39766">MLNYDERPILVFWETTKACLLKCKHCRAEADPYRAPDELTTTEGFKFMEELATLHPPPVLILSGGDPLMREDIWELVDKANDLGIPVGLSPAPTEKVLENKKELTKVKSVSISLDGIESHDVIRGKGNFNLVLKIIKELTWHKGFQVNTLVAKENVYELPRVLDLLLQLGVKTWEVFFLIKTGRGVEMNDLAPQEVEDVLTFLYEVSGEINIRTVEAPFIRRIALKGPVARGELYQKLVSLHPPKGSPKFRVTDTRDGKGIIFVSRNGYVFPSGFLPYPLGNIRKESFLKIYRENPVLKKIRKAEFKGKCGVCPYRDVCGGSRSRAFAYTGDPLESDSSCPYIPTEKNSQVNP</sequence>
<dbReference type="PIRSF" id="PIRSF037420">
    <property type="entry name" value="PQQ_syn_pqqE"/>
    <property type="match status" value="1"/>
</dbReference>
<dbReference type="AlphaFoldDB" id="A0A3G1A935"/>
<evidence type="ECO:0000256" key="3">
    <source>
        <dbReference type="ARBA" id="ARBA00022691"/>
    </source>
</evidence>